<dbReference type="NCBIfam" id="NF008277">
    <property type="entry name" value="PRK11055.1"/>
    <property type="match status" value="1"/>
</dbReference>
<dbReference type="GO" id="GO:0006006">
    <property type="term" value="P:glucose metabolic process"/>
    <property type="evidence" value="ECO:0007669"/>
    <property type="project" value="TreeGrafter"/>
</dbReference>
<keyword evidence="10" id="KW-1185">Reference proteome</keyword>
<dbReference type="PANTHER" id="PTHR10091">
    <property type="entry name" value="ALDOSE-1-EPIMERASE"/>
    <property type="match status" value="1"/>
</dbReference>
<dbReference type="EMBL" id="FOSB01000002">
    <property type="protein sequence ID" value="SFJ47366.1"/>
    <property type="molecule type" value="Genomic_DNA"/>
</dbReference>
<dbReference type="OrthoDB" id="9779408at2"/>
<name>A0A1I3RQ95_HALDA</name>
<comment type="pathway">
    <text evidence="1 5">Carbohydrate metabolism; hexose metabolism.</text>
</comment>
<dbReference type="EC" id="5.1.3.3" evidence="5"/>
<dbReference type="InterPro" id="IPR015443">
    <property type="entry name" value="Aldose_1-epimerase"/>
</dbReference>
<dbReference type="InterPro" id="IPR047215">
    <property type="entry name" value="Galactose_mutarotase-like"/>
</dbReference>
<evidence type="ECO:0000256" key="3">
    <source>
        <dbReference type="ARBA" id="ARBA00023235"/>
    </source>
</evidence>
<protein>
    <recommendedName>
        <fullName evidence="5">Aldose 1-epimerase</fullName>
        <ecNumber evidence="5">5.1.3.3</ecNumber>
    </recommendedName>
</protein>
<dbReference type="CDD" id="cd09019">
    <property type="entry name" value="galactose_mutarotase_like"/>
    <property type="match status" value="1"/>
</dbReference>
<dbReference type="PIRSF" id="PIRSF005096">
    <property type="entry name" value="GALM"/>
    <property type="match status" value="1"/>
</dbReference>
<keyword evidence="3 5" id="KW-0413">Isomerase</keyword>
<dbReference type="GO" id="GO:0033499">
    <property type="term" value="P:galactose catabolic process via UDP-galactose, Leloir pathway"/>
    <property type="evidence" value="ECO:0007669"/>
    <property type="project" value="TreeGrafter"/>
</dbReference>
<dbReference type="InterPro" id="IPR008183">
    <property type="entry name" value="Aldose_1/G6P_1-epimerase"/>
</dbReference>
<dbReference type="Pfam" id="PF01263">
    <property type="entry name" value="Aldose_epim"/>
    <property type="match status" value="1"/>
</dbReference>
<dbReference type="SUPFAM" id="SSF74650">
    <property type="entry name" value="Galactose mutarotase-like"/>
    <property type="match status" value="1"/>
</dbReference>
<accession>A0A1I3RQ95</accession>
<evidence type="ECO:0000313" key="9">
    <source>
        <dbReference type="EMBL" id="SFJ47366.1"/>
    </source>
</evidence>
<organism evidence="9 10">
    <name type="scientific">Halobacillus dabanensis</name>
    <dbReference type="NCBI Taxonomy" id="240302"/>
    <lineage>
        <taxon>Bacteria</taxon>
        <taxon>Bacillati</taxon>
        <taxon>Bacillota</taxon>
        <taxon>Bacilli</taxon>
        <taxon>Bacillales</taxon>
        <taxon>Bacillaceae</taxon>
        <taxon>Halobacillus</taxon>
    </lineage>
</organism>
<gene>
    <name evidence="9" type="ORF">SAMN04487936_102316</name>
</gene>
<dbReference type="GO" id="GO:0005737">
    <property type="term" value="C:cytoplasm"/>
    <property type="evidence" value="ECO:0007669"/>
    <property type="project" value="TreeGrafter"/>
</dbReference>
<dbReference type="Proteomes" id="UP000183557">
    <property type="component" value="Unassembled WGS sequence"/>
</dbReference>
<proteinExistence type="inferred from homology"/>
<evidence type="ECO:0000256" key="8">
    <source>
        <dbReference type="PIRSR" id="PIRSR005096-3"/>
    </source>
</evidence>
<feature type="binding site" evidence="7">
    <location>
        <position position="248"/>
    </location>
    <ligand>
        <name>beta-D-galactose</name>
        <dbReference type="ChEBI" id="CHEBI:27667"/>
    </ligand>
</feature>
<feature type="active site" description="Proton donor" evidence="6">
    <location>
        <position position="175"/>
    </location>
</feature>
<evidence type="ECO:0000256" key="5">
    <source>
        <dbReference type="PIRNR" id="PIRNR005096"/>
    </source>
</evidence>
<dbReference type="Gene3D" id="2.70.98.10">
    <property type="match status" value="1"/>
</dbReference>
<sequence>MKVTEEKLPNGWTQYTLINDKEMSVKVLNYGGIIKEINVPDNKGNIENVVLGYQKDEDYLEDPNFFGALIGRVAGRIAGSTFTINGKKYNLEANDGENHIHGGSGGFHKRLWETSTFQDPEHVGLVLTLQVPHLSDGYPGDVNVKVTYQLDNDNQLKVDYEAVSTQDTVLTLTNHTYFNLSGYAKRTIHDHEVKMPSKHFLELDEDLIPSGHVRHVEGTPFDFRRPTPLRTGIESDYDQNKIAKSGYDHYFLFSKGDKNIIEVRDHDSGRIMIVETDQSGVVMYTGNNLTDDHQLAEKQSEKYLGVCFETQGSPASLHHQDFPSIELTANTIYSQQTVFTFQNENH</sequence>
<evidence type="ECO:0000313" key="10">
    <source>
        <dbReference type="Proteomes" id="UP000183557"/>
    </source>
</evidence>
<feature type="active site" description="Proton acceptor" evidence="6">
    <location>
        <position position="309"/>
    </location>
</feature>
<dbReference type="UniPathway" id="UPA00242"/>
<evidence type="ECO:0000256" key="6">
    <source>
        <dbReference type="PIRSR" id="PIRSR005096-1"/>
    </source>
</evidence>
<evidence type="ECO:0000256" key="2">
    <source>
        <dbReference type="ARBA" id="ARBA00006206"/>
    </source>
</evidence>
<dbReference type="AlphaFoldDB" id="A0A1I3RQ95"/>
<evidence type="ECO:0000256" key="4">
    <source>
        <dbReference type="ARBA" id="ARBA00023277"/>
    </source>
</evidence>
<evidence type="ECO:0000256" key="7">
    <source>
        <dbReference type="PIRSR" id="PIRSR005096-2"/>
    </source>
</evidence>
<dbReference type="InterPro" id="IPR011013">
    <property type="entry name" value="Gal_mutarotase_sf_dom"/>
</dbReference>
<dbReference type="RefSeq" id="WP_075035407.1">
    <property type="nucleotide sequence ID" value="NZ_FOSB01000002.1"/>
</dbReference>
<dbReference type="GO" id="GO:0004034">
    <property type="term" value="F:aldose 1-epimerase activity"/>
    <property type="evidence" value="ECO:0007669"/>
    <property type="project" value="UniProtKB-EC"/>
</dbReference>
<evidence type="ECO:0000256" key="1">
    <source>
        <dbReference type="ARBA" id="ARBA00005028"/>
    </source>
</evidence>
<comment type="similarity">
    <text evidence="2 5">Belongs to the aldose epimerase family.</text>
</comment>
<feature type="binding site" evidence="8">
    <location>
        <begin position="175"/>
        <end position="177"/>
    </location>
    <ligand>
        <name>beta-D-galactose</name>
        <dbReference type="ChEBI" id="CHEBI:27667"/>
    </ligand>
</feature>
<keyword evidence="4 5" id="KW-0119">Carbohydrate metabolism</keyword>
<comment type="catalytic activity">
    <reaction evidence="5">
        <text>alpha-D-glucose = beta-D-glucose</text>
        <dbReference type="Rhea" id="RHEA:10264"/>
        <dbReference type="ChEBI" id="CHEBI:15903"/>
        <dbReference type="ChEBI" id="CHEBI:17925"/>
        <dbReference type="EC" id="5.1.3.3"/>
    </reaction>
</comment>
<dbReference type="GO" id="GO:0030246">
    <property type="term" value="F:carbohydrate binding"/>
    <property type="evidence" value="ECO:0007669"/>
    <property type="project" value="InterPro"/>
</dbReference>
<reference evidence="10" key="1">
    <citation type="submission" date="2016-10" db="EMBL/GenBank/DDBJ databases">
        <authorList>
            <person name="Varghese N."/>
            <person name="Submissions S."/>
        </authorList>
    </citation>
    <scope>NUCLEOTIDE SEQUENCE [LARGE SCALE GENOMIC DNA]</scope>
    <source>
        <strain evidence="10">CGMCC 1.3704</strain>
    </source>
</reference>
<dbReference type="STRING" id="240302.BN982_01402"/>
<dbReference type="PANTHER" id="PTHR10091:SF0">
    <property type="entry name" value="GALACTOSE MUTAROTASE"/>
    <property type="match status" value="1"/>
</dbReference>
<dbReference type="InterPro" id="IPR014718">
    <property type="entry name" value="GH-type_carb-bd"/>
</dbReference>